<evidence type="ECO:0000313" key="16">
    <source>
        <dbReference type="EMBL" id="RPE32631.1"/>
    </source>
</evidence>
<comment type="catalytic activity">
    <reaction evidence="11 13">
        <text>L-homoserine + ATP = O-phospho-L-homoserine + ADP + H(+)</text>
        <dbReference type="Rhea" id="RHEA:13985"/>
        <dbReference type="ChEBI" id="CHEBI:15378"/>
        <dbReference type="ChEBI" id="CHEBI:30616"/>
        <dbReference type="ChEBI" id="CHEBI:57476"/>
        <dbReference type="ChEBI" id="CHEBI:57590"/>
        <dbReference type="ChEBI" id="CHEBI:456216"/>
        <dbReference type="EC" id="2.7.1.39"/>
    </reaction>
</comment>
<organism evidence="16 17">
    <name type="scientific">Kitasatospora cineracea</name>
    <dbReference type="NCBI Taxonomy" id="88074"/>
    <lineage>
        <taxon>Bacteria</taxon>
        <taxon>Bacillati</taxon>
        <taxon>Actinomycetota</taxon>
        <taxon>Actinomycetes</taxon>
        <taxon>Kitasatosporales</taxon>
        <taxon>Streptomycetaceae</taxon>
        <taxon>Kitasatospora</taxon>
    </lineage>
</organism>
<dbReference type="PRINTS" id="PR00958">
    <property type="entry name" value="HOMSERKINASE"/>
</dbReference>
<dbReference type="InterPro" id="IPR020568">
    <property type="entry name" value="Ribosomal_Su5_D2-typ_SF"/>
</dbReference>
<evidence type="ECO:0000256" key="10">
    <source>
        <dbReference type="ARBA" id="ARBA00022840"/>
    </source>
</evidence>
<name>A0A3N4RP72_9ACTN</name>
<comment type="caution">
    <text evidence="16">The sequence shown here is derived from an EMBL/GenBank/DDBJ whole genome shotgun (WGS) entry which is preliminary data.</text>
</comment>
<evidence type="ECO:0000256" key="8">
    <source>
        <dbReference type="ARBA" id="ARBA00022741"/>
    </source>
</evidence>
<dbReference type="Proteomes" id="UP000266906">
    <property type="component" value="Unassembled WGS sequence"/>
</dbReference>
<sequence length="349" mass="36073">MLRAPFGTPPPRTAAGPVVRIARAWIPPTFQECVHRMAGPAFRAAAVRVRVPATSANLGPGFDAFGLALGLYDDVVVRVSDSGLAVDIAGEGAENLARDERHLVVRSMRAAFDRLGGQPRGLEVVCANRIPHGRGLGSSSAAICAGIVAARAVTIGGASALGDDALLALASELEGHPDNVAACLRGNFTVAWTEDDGARTITLDPSDRVVPVVFIPSTEVLTETARGLLPKTVPLSDAALNAGRAALLVEALTRRPELLLTATEDRLHQDYRASAMPDSAALVAALRAEGVPAVISGAGPTVLALTDEANAGKVLEFASGDRGNSAGAQFAAHRLELDRTGATVLPLDM</sequence>
<evidence type="ECO:0000256" key="4">
    <source>
        <dbReference type="ARBA" id="ARBA00017858"/>
    </source>
</evidence>
<comment type="pathway">
    <text evidence="1 13">Amino-acid biosynthesis; L-threonine biosynthesis; L-threonine from L-aspartate: step 4/5.</text>
</comment>
<dbReference type="Pfam" id="PF08544">
    <property type="entry name" value="GHMP_kinases_C"/>
    <property type="match status" value="1"/>
</dbReference>
<keyword evidence="8 13" id="KW-0547">Nucleotide-binding</keyword>
<dbReference type="PIRSF" id="PIRSF000676">
    <property type="entry name" value="Homoser_kin"/>
    <property type="match status" value="1"/>
</dbReference>
<dbReference type="GO" id="GO:0009088">
    <property type="term" value="P:threonine biosynthetic process"/>
    <property type="evidence" value="ECO:0007669"/>
    <property type="project" value="UniProtKB-UniRule"/>
</dbReference>
<comment type="function">
    <text evidence="12 13">Catalyzes the ATP-dependent phosphorylation of L-homoserine to L-homoserine phosphate.</text>
</comment>
<dbReference type="PANTHER" id="PTHR20861:SF1">
    <property type="entry name" value="HOMOSERINE KINASE"/>
    <property type="match status" value="1"/>
</dbReference>
<evidence type="ECO:0000256" key="2">
    <source>
        <dbReference type="ARBA" id="ARBA00007370"/>
    </source>
</evidence>
<dbReference type="Gene3D" id="3.30.230.10">
    <property type="match status" value="1"/>
</dbReference>
<comment type="similarity">
    <text evidence="2 13">Belongs to the GHMP kinase family. Homoserine kinase subfamily.</text>
</comment>
<evidence type="ECO:0000256" key="9">
    <source>
        <dbReference type="ARBA" id="ARBA00022777"/>
    </source>
</evidence>
<dbReference type="PROSITE" id="PS00627">
    <property type="entry name" value="GHMP_KINASES_ATP"/>
    <property type="match status" value="1"/>
</dbReference>
<reference evidence="16 17" key="1">
    <citation type="submission" date="2018-11" db="EMBL/GenBank/DDBJ databases">
        <title>Sequencing the genomes of 1000 actinobacteria strains.</title>
        <authorList>
            <person name="Klenk H.-P."/>
        </authorList>
    </citation>
    <scope>NUCLEOTIDE SEQUENCE [LARGE SCALE GENOMIC DNA]</scope>
    <source>
        <strain evidence="16 17">DSM 44781</strain>
    </source>
</reference>
<dbReference type="InterPro" id="IPR013750">
    <property type="entry name" value="GHMP_kinase_C_dom"/>
</dbReference>
<dbReference type="SUPFAM" id="SSF54211">
    <property type="entry name" value="Ribosomal protein S5 domain 2-like"/>
    <property type="match status" value="1"/>
</dbReference>
<dbReference type="GO" id="GO:0005737">
    <property type="term" value="C:cytoplasm"/>
    <property type="evidence" value="ECO:0007669"/>
    <property type="project" value="UniProtKB-SubCell"/>
</dbReference>
<dbReference type="EC" id="2.7.1.39" evidence="3 13"/>
<evidence type="ECO:0000259" key="14">
    <source>
        <dbReference type="Pfam" id="PF00288"/>
    </source>
</evidence>
<dbReference type="PANTHER" id="PTHR20861">
    <property type="entry name" value="HOMOSERINE/4-DIPHOSPHOCYTIDYL-2-C-METHYL-D-ERYTHRITOL KINASE"/>
    <property type="match status" value="1"/>
</dbReference>
<dbReference type="SUPFAM" id="SSF55060">
    <property type="entry name" value="GHMP Kinase, C-terminal domain"/>
    <property type="match status" value="1"/>
</dbReference>
<evidence type="ECO:0000256" key="1">
    <source>
        <dbReference type="ARBA" id="ARBA00005015"/>
    </source>
</evidence>
<proteinExistence type="inferred from homology"/>
<accession>A0A3N4RP72</accession>
<evidence type="ECO:0000256" key="6">
    <source>
        <dbReference type="ARBA" id="ARBA00022679"/>
    </source>
</evidence>
<evidence type="ECO:0000256" key="11">
    <source>
        <dbReference type="ARBA" id="ARBA00049375"/>
    </source>
</evidence>
<dbReference type="GO" id="GO:0005524">
    <property type="term" value="F:ATP binding"/>
    <property type="evidence" value="ECO:0007669"/>
    <property type="project" value="UniProtKB-UniRule"/>
</dbReference>
<keyword evidence="7 13" id="KW-0791">Threonine biosynthesis</keyword>
<dbReference type="InterPro" id="IPR006203">
    <property type="entry name" value="GHMP_knse_ATP-bd_CS"/>
</dbReference>
<evidence type="ECO:0000256" key="12">
    <source>
        <dbReference type="ARBA" id="ARBA00049954"/>
    </source>
</evidence>
<evidence type="ECO:0000259" key="15">
    <source>
        <dbReference type="Pfam" id="PF08544"/>
    </source>
</evidence>
<evidence type="ECO:0000256" key="7">
    <source>
        <dbReference type="ARBA" id="ARBA00022697"/>
    </source>
</evidence>
<dbReference type="InterPro" id="IPR000870">
    <property type="entry name" value="Homoserine_kinase"/>
</dbReference>
<dbReference type="HAMAP" id="MF_00384">
    <property type="entry name" value="Homoser_kinase"/>
    <property type="match status" value="1"/>
</dbReference>
<evidence type="ECO:0000256" key="13">
    <source>
        <dbReference type="HAMAP-Rule" id="MF_00384"/>
    </source>
</evidence>
<dbReference type="Gene3D" id="3.30.70.890">
    <property type="entry name" value="GHMP kinase, C-terminal domain"/>
    <property type="match status" value="1"/>
</dbReference>
<feature type="domain" description="GHMP kinase C-terminal" evidence="15">
    <location>
        <begin position="250"/>
        <end position="317"/>
    </location>
</feature>
<keyword evidence="10 13" id="KW-0067">ATP-binding</keyword>
<feature type="binding site" evidence="13">
    <location>
        <begin position="131"/>
        <end position="141"/>
    </location>
    <ligand>
        <name>ATP</name>
        <dbReference type="ChEBI" id="CHEBI:30616"/>
    </ligand>
</feature>
<dbReference type="InterPro" id="IPR014721">
    <property type="entry name" value="Ribsml_uS5_D2-typ_fold_subgr"/>
</dbReference>
<evidence type="ECO:0000313" key="17">
    <source>
        <dbReference type="Proteomes" id="UP000266906"/>
    </source>
</evidence>
<keyword evidence="13" id="KW-0963">Cytoplasm</keyword>
<dbReference type="Pfam" id="PF00288">
    <property type="entry name" value="GHMP_kinases_N"/>
    <property type="match status" value="1"/>
</dbReference>
<dbReference type="InterPro" id="IPR036554">
    <property type="entry name" value="GHMP_kinase_C_sf"/>
</dbReference>
<dbReference type="UniPathway" id="UPA00050">
    <property type="reaction ID" value="UER00064"/>
</dbReference>
<keyword evidence="17" id="KW-1185">Reference proteome</keyword>
<dbReference type="AlphaFoldDB" id="A0A3N4RP72"/>
<evidence type="ECO:0000256" key="5">
    <source>
        <dbReference type="ARBA" id="ARBA00022605"/>
    </source>
</evidence>
<evidence type="ECO:0000256" key="3">
    <source>
        <dbReference type="ARBA" id="ARBA00012078"/>
    </source>
</evidence>
<keyword evidence="6 13" id="KW-0808">Transferase</keyword>
<gene>
    <name evidence="13" type="primary">thrB</name>
    <name evidence="16" type="ORF">EDD38_0897</name>
</gene>
<dbReference type="GO" id="GO:0004413">
    <property type="term" value="F:homoserine kinase activity"/>
    <property type="evidence" value="ECO:0007669"/>
    <property type="project" value="UniProtKB-UniRule"/>
</dbReference>
<comment type="subcellular location">
    <subcellularLocation>
        <location evidence="13">Cytoplasm</location>
    </subcellularLocation>
</comment>
<feature type="domain" description="GHMP kinase N-terminal" evidence="14">
    <location>
        <begin position="103"/>
        <end position="186"/>
    </location>
</feature>
<keyword evidence="9 13" id="KW-0418">Kinase</keyword>
<keyword evidence="5 13" id="KW-0028">Amino-acid biosynthesis</keyword>
<dbReference type="EMBL" id="RKQG01000001">
    <property type="protein sequence ID" value="RPE32631.1"/>
    <property type="molecule type" value="Genomic_DNA"/>
</dbReference>
<dbReference type="InterPro" id="IPR006204">
    <property type="entry name" value="GHMP_kinase_N_dom"/>
</dbReference>
<protein>
    <recommendedName>
        <fullName evidence="4 13">Homoserine kinase</fullName>
        <shortName evidence="13">HK</shortName>
        <shortName evidence="13">HSK</shortName>
        <ecNumber evidence="3 13">2.7.1.39</ecNumber>
    </recommendedName>
</protein>
<dbReference type="NCBIfam" id="TIGR00191">
    <property type="entry name" value="thrB"/>
    <property type="match status" value="1"/>
</dbReference>